<organism evidence="1 2">
    <name type="scientific">Tulasnella calospora MUT 4182</name>
    <dbReference type="NCBI Taxonomy" id="1051891"/>
    <lineage>
        <taxon>Eukaryota</taxon>
        <taxon>Fungi</taxon>
        <taxon>Dikarya</taxon>
        <taxon>Basidiomycota</taxon>
        <taxon>Agaricomycotina</taxon>
        <taxon>Agaricomycetes</taxon>
        <taxon>Cantharellales</taxon>
        <taxon>Tulasnellaceae</taxon>
        <taxon>Tulasnella</taxon>
    </lineage>
</organism>
<reference evidence="1 2" key="1">
    <citation type="submission" date="2014-04" db="EMBL/GenBank/DDBJ databases">
        <authorList>
            <consortium name="DOE Joint Genome Institute"/>
            <person name="Kuo A."/>
            <person name="Girlanda M."/>
            <person name="Perotto S."/>
            <person name="Kohler A."/>
            <person name="Nagy L.G."/>
            <person name="Floudas D."/>
            <person name="Copeland A."/>
            <person name="Barry K.W."/>
            <person name="Cichocki N."/>
            <person name="Veneault-Fourrey C."/>
            <person name="LaButti K."/>
            <person name="Lindquist E.A."/>
            <person name="Lipzen A."/>
            <person name="Lundell T."/>
            <person name="Morin E."/>
            <person name="Murat C."/>
            <person name="Sun H."/>
            <person name="Tunlid A."/>
            <person name="Henrissat B."/>
            <person name="Grigoriev I.V."/>
            <person name="Hibbett D.S."/>
            <person name="Martin F."/>
            <person name="Nordberg H.P."/>
            <person name="Cantor M.N."/>
            <person name="Hua S.X."/>
        </authorList>
    </citation>
    <scope>NUCLEOTIDE SEQUENCE [LARGE SCALE GENOMIC DNA]</scope>
    <source>
        <strain evidence="1 2">MUT 4182</strain>
    </source>
</reference>
<dbReference type="HOGENOM" id="CLU_1556397_0_0_1"/>
<dbReference type="AlphaFoldDB" id="A0A0C3Q347"/>
<protein>
    <submittedName>
        <fullName evidence="1">Uncharacterized protein</fullName>
    </submittedName>
</protein>
<gene>
    <name evidence="1" type="ORF">M407DRAFT_244912</name>
</gene>
<dbReference type="EMBL" id="KN823093">
    <property type="protein sequence ID" value="KIO23065.1"/>
    <property type="molecule type" value="Genomic_DNA"/>
</dbReference>
<name>A0A0C3Q347_9AGAM</name>
<evidence type="ECO:0000313" key="1">
    <source>
        <dbReference type="EMBL" id="KIO23065.1"/>
    </source>
</evidence>
<dbReference type="Proteomes" id="UP000054248">
    <property type="component" value="Unassembled WGS sequence"/>
</dbReference>
<accession>A0A0C3Q347</accession>
<reference evidence="2" key="2">
    <citation type="submission" date="2015-01" db="EMBL/GenBank/DDBJ databases">
        <title>Evolutionary Origins and Diversification of the Mycorrhizal Mutualists.</title>
        <authorList>
            <consortium name="DOE Joint Genome Institute"/>
            <consortium name="Mycorrhizal Genomics Consortium"/>
            <person name="Kohler A."/>
            <person name="Kuo A."/>
            <person name="Nagy L.G."/>
            <person name="Floudas D."/>
            <person name="Copeland A."/>
            <person name="Barry K.W."/>
            <person name="Cichocki N."/>
            <person name="Veneault-Fourrey C."/>
            <person name="LaButti K."/>
            <person name="Lindquist E.A."/>
            <person name="Lipzen A."/>
            <person name="Lundell T."/>
            <person name="Morin E."/>
            <person name="Murat C."/>
            <person name="Riley R."/>
            <person name="Ohm R."/>
            <person name="Sun H."/>
            <person name="Tunlid A."/>
            <person name="Henrissat B."/>
            <person name="Grigoriev I.V."/>
            <person name="Hibbett D.S."/>
            <person name="Martin F."/>
        </authorList>
    </citation>
    <scope>NUCLEOTIDE SEQUENCE [LARGE SCALE GENOMIC DNA]</scope>
    <source>
        <strain evidence="2">MUT 4182</strain>
    </source>
</reference>
<feature type="non-terminal residue" evidence="1">
    <location>
        <position position="172"/>
    </location>
</feature>
<proteinExistence type="predicted"/>
<sequence length="172" mass="17603">MLCTCPLVALPLALLPLVVFLVLVVAALPLFLVDAVNVAGSGSADDLAFFLSGDAVLPPVTDGVAESLDDRRTVRGSSSVGGVEARADTVDLLPAVREVRLVVDPFAGVVVVTVVGTLDVAAFRLPDLPLVDSFMNSTLLLPPLVFLAGWGVSPSSSSSSQVGNDPGKAELP</sequence>
<keyword evidence="2" id="KW-1185">Reference proteome</keyword>
<evidence type="ECO:0000313" key="2">
    <source>
        <dbReference type="Proteomes" id="UP000054248"/>
    </source>
</evidence>